<feature type="transmembrane region" description="Helical" evidence="1">
    <location>
        <begin position="46"/>
        <end position="68"/>
    </location>
</feature>
<dbReference type="GO" id="GO:0016485">
    <property type="term" value="P:protein processing"/>
    <property type="evidence" value="ECO:0007669"/>
    <property type="project" value="TreeGrafter"/>
</dbReference>
<dbReference type="GO" id="GO:0004222">
    <property type="term" value="F:metalloendopeptidase activity"/>
    <property type="evidence" value="ECO:0007669"/>
    <property type="project" value="InterPro"/>
</dbReference>
<protein>
    <recommendedName>
        <fullName evidence="3">Peptidase M13 N-terminal domain-containing protein</fullName>
    </recommendedName>
</protein>
<keyword evidence="1" id="KW-0472">Membrane</keyword>
<dbReference type="GO" id="GO:0005886">
    <property type="term" value="C:plasma membrane"/>
    <property type="evidence" value="ECO:0007669"/>
    <property type="project" value="TreeGrafter"/>
</dbReference>
<dbReference type="SUPFAM" id="SSF55486">
    <property type="entry name" value="Metalloproteases ('zincins'), catalytic domain"/>
    <property type="match status" value="1"/>
</dbReference>
<evidence type="ECO:0008006" key="3">
    <source>
        <dbReference type="Google" id="ProtNLM"/>
    </source>
</evidence>
<reference evidence="2" key="1">
    <citation type="submission" date="2015-11" db="EMBL/GenBank/DDBJ databases">
        <title>De novo transcriptome assembly of four potential Pierce s Disease insect vectors from Arizona vineyards.</title>
        <authorList>
            <person name="Tassone E.E."/>
        </authorList>
    </citation>
    <scope>NUCLEOTIDE SEQUENCE</scope>
</reference>
<feature type="non-terminal residue" evidence="2">
    <location>
        <position position="1"/>
    </location>
</feature>
<dbReference type="Gene3D" id="3.40.390.10">
    <property type="entry name" value="Collagenase (Catalytic Domain)"/>
    <property type="match status" value="1"/>
</dbReference>
<proteinExistence type="predicted"/>
<dbReference type="EMBL" id="GECU01001655">
    <property type="protein sequence ID" value="JAT06052.1"/>
    <property type="molecule type" value="Transcribed_RNA"/>
</dbReference>
<dbReference type="PANTHER" id="PTHR11733:SF167">
    <property type="entry name" value="FI17812P1-RELATED"/>
    <property type="match status" value="1"/>
</dbReference>
<dbReference type="InterPro" id="IPR024079">
    <property type="entry name" value="MetalloPept_cat_dom_sf"/>
</dbReference>
<accession>A0A1B6K3L5</accession>
<evidence type="ECO:0000256" key="1">
    <source>
        <dbReference type="SAM" id="Phobius"/>
    </source>
</evidence>
<dbReference type="InterPro" id="IPR000718">
    <property type="entry name" value="Peptidase_M13"/>
</dbReference>
<dbReference type="PANTHER" id="PTHR11733">
    <property type="entry name" value="ZINC METALLOPROTEASE FAMILY M13 NEPRILYSIN-RELATED"/>
    <property type="match status" value="1"/>
</dbReference>
<keyword evidence="1" id="KW-0812">Transmembrane</keyword>
<dbReference type="AlphaFoldDB" id="A0A1B6K3L5"/>
<evidence type="ECO:0000313" key="2">
    <source>
        <dbReference type="EMBL" id="JAT06052.1"/>
    </source>
</evidence>
<name>A0A1B6K3L5_9HEMI</name>
<organism evidence="2">
    <name type="scientific">Homalodisca liturata</name>
    <dbReference type="NCBI Taxonomy" id="320908"/>
    <lineage>
        <taxon>Eukaryota</taxon>
        <taxon>Metazoa</taxon>
        <taxon>Ecdysozoa</taxon>
        <taxon>Arthropoda</taxon>
        <taxon>Hexapoda</taxon>
        <taxon>Insecta</taxon>
        <taxon>Pterygota</taxon>
        <taxon>Neoptera</taxon>
        <taxon>Paraneoptera</taxon>
        <taxon>Hemiptera</taxon>
        <taxon>Auchenorrhyncha</taxon>
        <taxon>Membracoidea</taxon>
        <taxon>Cicadellidae</taxon>
        <taxon>Cicadellinae</taxon>
        <taxon>Proconiini</taxon>
        <taxon>Homalodisca</taxon>
    </lineage>
</organism>
<keyword evidence="1" id="KW-1133">Transmembrane helix</keyword>
<gene>
    <name evidence="2" type="ORF">g.23786</name>
</gene>
<sequence>RDQVRCLPSTSNTCFVKREKLILIVNGKLIKNNFNQKKNYCITFKFIYEIVTMIRAGVFFIILSGLSFCEGKLTTAKTICKTDACKQAANQILSYLDSTVNPCDDFYKFACGGFIDSAEIDNDKAESINPPQANL</sequence>
<dbReference type="PROSITE" id="PS51885">
    <property type="entry name" value="NEPRILYSIN"/>
    <property type="match status" value="1"/>
</dbReference>